<gene>
    <name evidence="1" type="ORF">N8I74_04865</name>
</gene>
<dbReference type="SUPFAM" id="SSF52777">
    <property type="entry name" value="CoA-dependent acyltransferases"/>
    <property type="match status" value="1"/>
</dbReference>
<dbReference type="PANTHER" id="PTHR38474">
    <property type="entry name" value="SLR0299 PROTEIN"/>
    <property type="match status" value="1"/>
</dbReference>
<keyword evidence="2" id="KW-1185">Reference proteome</keyword>
<dbReference type="Pfam" id="PF00302">
    <property type="entry name" value="CAT"/>
    <property type="match status" value="1"/>
</dbReference>
<dbReference type="EMBL" id="CP106753">
    <property type="protein sequence ID" value="UXY16354.1"/>
    <property type="molecule type" value="Genomic_DNA"/>
</dbReference>
<proteinExistence type="predicted"/>
<dbReference type="PIRSF" id="PIRSF000440">
    <property type="entry name" value="CAT"/>
    <property type="match status" value="1"/>
</dbReference>
<sequence>MPIPAPLFTPIDLARWPRREIFERFNDSRRCNFDMATHVDVTPLLHACHTRGFRFFPAIAAAICQVINTHQEYRSELDDAGTPGYWNVLHPMYTVFNPDNETFTHVLTEYGGDVADFCSRLQADIAQYRGCTDLYPQQPLPRNLFAITTVPWVSFISISYHLYDDGRYMIPFVTLGKYFAQGEQTLLPVNVRFHHAVCDGYHAGRFFNALQEAVARMAAWVAAQPMRH</sequence>
<name>A0ABY6DPR7_9NEIS</name>
<dbReference type="RefSeq" id="WP_263125813.1">
    <property type="nucleotide sequence ID" value="NZ_CP106753.1"/>
</dbReference>
<dbReference type="PANTHER" id="PTHR38474:SF2">
    <property type="entry name" value="CHLORAMPHENICOL ACETYLTRANSFERASE"/>
    <property type="match status" value="1"/>
</dbReference>
<protein>
    <submittedName>
        <fullName evidence="1">Chloramphenicol acetyltransferase</fullName>
    </submittedName>
</protein>
<dbReference type="InterPro" id="IPR023213">
    <property type="entry name" value="CAT-like_dom_sf"/>
</dbReference>
<organism evidence="1 2">
    <name type="scientific">Chitiniphilus purpureus</name>
    <dbReference type="NCBI Taxonomy" id="2981137"/>
    <lineage>
        <taxon>Bacteria</taxon>
        <taxon>Pseudomonadati</taxon>
        <taxon>Pseudomonadota</taxon>
        <taxon>Betaproteobacteria</taxon>
        <taxon>Neisseriales</taxon>
        <taxon>Chitinibacteraceae</taxon>
        <taxon>Chitiniphilus</taxon>
    </lineage>
</organism>
<accession>A0ABY6DPR7</accession>
<evidence type="ECO:0000313" key="1">
    <source>
        <dbReference type="EMBL" id="UXY16354.1"/>
    </source>
</evidence>
<evidence type="ECO:0000313" key="2">
    <source>
        <dbReference type="Proteomes" id="UP001061302"/>
    </source>
</evidence>
<dbReference type="InterPro" id="IPR001707">
    <property type="entry name" value="Cmp_AcTrfase"/>
</dbReference>
<dbReference type="Gene3D" id="3.30.559.10">
    <property type="entry name" value="Chloramphenicol acetyltransferase-like domain"/>
    <property type="match status" value="1"/>
</dbReference>
<reference evidence="1" key="1">
    <citation type="submission" date="2022-10" db="EMBL/GenBank/DDBJ databases">
        <title>Chitiniphilus purpureus sp. nov., a novel chitin-degrading bacterium isolated from crawfish pond sediment.</title>
        <authorList>
            <person name="Li K."/>
        </authorList>
    </citation>
    <scope>NUCLEOTIDE SEQUENCE</scope>
    <source>
        <strain evidence="1">CD1</strain>
    </source>
</reference>
<dbReference type="SMART" id="SM01059">
    <property type="entry name" value="CAT"/>
    <property type="match status" value="1"/>
</dbReference>
<dbReference type="Proteomes" id="UP001061302">
    <property type="component" value="Chromosome"/>
</dbReference>